<dbReference type="NCBIfam" id="TIGR00229">
    <property type="entry name" value="sensory_box"/>
    <property type="match status" value="1"/>
</dbReference>
<dbReference type="Gene3D" id="3.30.450.20">
    <property type="entry name" value="PAS domain"/>
    <property type="match status" value="1"/>
</dbReference>
<evidence type="ECO:0000259" key="1">
    <source>
        <dbReference type="PROSITE" id="PS50112"/>
    </source>
</evidence>
<evidence type="ECO:0000259" key="2">
    <source>
        <dbReference type="PROSITE" id="PS50113"/>
    </source>
</evidence>
<accession>A0A7G9GHV5</accession>
<dbReference type="InterPro" id="IPR000700">
    <property type="entry name" value="PAS-assoc_C"/>
</dbReference>
<name>A0A7G9GHV5_9FIRM</name>
<dbReference type="KEGG" id="whj:H9Q79_01650"/>
<dbReference type="CDD" id="cd00130">
    <property type="entry name" value="PAS"/>
    <property type="match status" value="1"/>
</dbReference>
<dbReference type="AlphaFoldDB" id="A0A7G9GHV5"/>
<evidence type="ECO:0000313" key="3">
    <source>
        <dbReference type="EMBL" id="QNM10387.1"/>
    </source>
</evidence>
<dbReference type="Pfam" id="PF13426">
    <property type="entry name" value="PAS_9"/>
    <property type="match status" value="1"/>
</dbReference>
<dbReference type="InterPro" id="IPR032710">
    <property type="entry name" value="NTF2-like_dom_sf"/>
</dbReference>
<dbReference type="PROSITE" id="PS50113">
    <property type="entry name" value="PAC"/>
    <property type="match status" value="1"/>
</dbReference>
<proteinExistence type="predicted"/>
<gene>
    <name evidence="3" type="ORF">H9Q79_01650</name>
</gene>
<dbReference type="EMBL" id="CP060635">
    <property type="protein sequence ID" value="QNM10387.1"/>
    <property type="molecule type" value="Genomic_DNA"/>
</dbReference>
<dbReference type="SUPFAM" id="SSF54427">
    <property type="entry name" value="NTF2-like"/>
    <property type="match status" value="1"/>
</dbReference>
<keyword evidence="4" id="KW-1185">Reference proteome</keyword>
<feature type="domain" description="PAS" evidence="1">
    <location>
        <begin position="162"/>
        <end position="237"/>
    </location>
</feature>
<dbReference type="Proteomes" id="UP000515860">
    <property type="component" value="Chromosome"/>
</dbReference>
<sequence>MLQEAEALARKILVTYFCESDMEFMISTFADDIIWLGGGEKQKAEGKEAVAASFRMGKDGMIACDMSEEVYHSIDLGGGSYLCEAVSRLRSRPESGAYLNTVQRDTFVFREKDGRLETVHIHNSIPYAPIKDDELFPLEEGRREFERLQSALNIRNIEYEHQAKFLEQLYNTVPCGILQFSTDAAHELIALNPMTWKLYGYDSEEEYRSHIKSPLQAVEPEDYDWIVNTIEGLALNGRAVSYHRRCIRKSGEEAWINVVMGRIVNSNGQEVIQAVFTDITDQMRLEKAQEQERILENWFLIKDAILKCRRSAPLMFPLLIRRISKH</sequence>
<reference evidence="3 4" key="1">
    <citation type="submission" date="2020-08" db="EMBL/GenBank/DDBJ databases">
        <authorList>
            <person name="Liu C."/>
            <person name="Sun Q."/>
        </authorList>
    </citation>
    <scope>NUCLEOTIDE SEQUENCE [LARGE SCALE GENOMIC DNA]</scope>
    <source>
        <strain evidence="3 4">NSJ-29</strain>
    </source>
</reference>
<evidence type="ECO:0000313" key="4">
    <source>
        <dbReference type="Proteomes" id="UP000515860"/>
    </source>
</evidence>
<feature type="domain" description="PAC" evidence="2">
    <location>
        <begin position="240"/>
        <end position="291"/>
    </location>
</feature>
<dbReference type="SUPFAM" id="SSF55785">
    <property type="entry name" value="PYP-like sensor domain (PAS domain)"/>
    <property type="match status" value="1"/>
</dbReference>
<dbReference type="PROSITE" id="PS50112">
    <property type="entry name" value="PAS"/>
    <property type="match status" value="1"/>
</dbReference>
<dbReference type="InterPro" id="IPR035965">
    <property type="entry name" value="PAS-like_dom_sf"/>
</dbReference>
<organism evidence="3 4">
    <name type="scientific">Wansuia hejianensis</name>
    <dbReference type="NCBI Taxonomy" id="2763667"/>
    <lineage>
        <taxon>Bacteria</taxon>
        <taxon>Bacillati</taxon>
        <taxon>Bacillota</taxon>
        <taxon>Clostridia</taxon>
        <taxon>Lachnospirales</taxon>
        <taxon>Lachnospiraceae</taxon>
        <taxon>Wansuia</taxon>
    </lineage>
</organism>
<protein>
    <submittedName>
        <fullName evidence="3">Nuclear transport factor 2 family protein</fullName>
    </submittedName>
</protein>
<dbReference type="InterPro" id="IPR000014">
    <property type="entry name" value="PAS"/>
</dbReference>
<dbReference type="Gene3D" id="3.10.450.50">
    <property type="match status" value="1"/>
</dbReference>